<dbReference type="AlphaFoldDB" id="A0A6H1NYS3"/>
<dbReference type="NCBIfam" id="TIGR01509">
    <property type="entry name" value="HAD-SF-IA-v3"/>
    <property type="match status" value="1"/>
</dbReference>
<evidence type="ECO:0000256" key="8">
    <source>
        <dbReference type="ARBA" id="ARBA00044968"/>
    </source>
</evidence>
<evidence type="ECO:0000256" key="13">
    <source>
        <dbReference type="PIRSR" id="PIRSR610972-4"/>
    </source>
</evidence>
<feature type="binding site" evidence="12">
    <location>
        <position position="12"/>
    </location>
    <ligand>
        <name>Mg(2+)</name>
        <dbReference type="ChEBI" id="CHEBI:18420"/>
    </ligand>
</feature>
<reference evidence="14 15" key="2">
    <citation type="submission" date="2020-04" db="EMBL/GenBank/DDBJ databases">
        <authorList>
            <person name="Fomenkov A."/>
            <person name="Anton B.P."/>
            <person name="Roberts R.J."/>
        </authorList>
    </citation>
    <scope>NUCLEOTIDE SEQUENCE [LARGE SCALE GENOMIC DNA]</scope>
    <source>
        <strain evidence="14 15">S2</strain>
    </source>
</reference>
<comment type="cofactor">
    <cofactor evidence="12">
        <name>Mg(2+)</name>
        <dbReference type="ChEBI" id="CHEBI:18420"/>
    </cofactor>
    <text evidence="12">Binds 2 magnesium ions per subunit.</text>
</comment>
<evidence type="ECO:0000256" key="5">
    <source>
        <dbReference type="ARBA" id="ARBA00023235"/>
    </source>
</evidence>
<evidence type="ECO:0000313" key="15">
    <source>
        <dbReference type="Proteomes" id="UP000501868"/>
    </source>
</evidence>
<evidence type="ECO:0000256" key="11">
    <source>
        <dbReference type="PIRSR" id="PIRSR610972-2"/>
    </source>
</evidence>
<feature type="binding site" evidence="12">
    <location>
        <position position="174"/>
    </location>
    <ligand>
        <name>Mg(2+)</name>
        <dbReference type="ChEBI" id="CHEBI:18420"/>
    </ligand>
</feature>
<dbReference type="GO" id="GO:0008801">
    <property type="term" value="F:beta-phosphoglucomutase activity"/>
    <property type="evidence" value="ECO:0007669"/>
    <property type="project" value="UniProtKB-EC"/>
</dbReference>
<dbReference type="GO" id="GO:0005975">
    <property type="term" value="P:carbohydrate metabolic process"/>
    <property type="evidence" value="ECO:0007669"/>
    <property type="project" value="InterPro"/>
</dbReference>
<dbReference type="PANTHER" id="PTHR46193:SF18">
    <property type="entry name" value="HEXITOL PHOSPHATASE B"/>
    <property type="match status" value="1"/>
</dbReference>
<feature type="binding site" evidence="12">
    <location>
        <position position="14"/>
    </location>
    <ligand>
        <name>Mg(2+)</name>
        <dbReference type="ChEBI" id="CHEBI:18420"/>
    </ligand>
</feature>
<name>A0A6H1NYS3_PRIMG</name>
<dbReference type="InterPro" id="IPR036412">
    <property type="entry name" value="HAD-like_sf"/>
</dbReference>
<keyword evidence="3 12" id="KW-0479">Metal-binding</keyword>
<dbReference type="InterPro" id="IPR010972">
    <property type="entry name" value="Beta-PGM"/>
</dbReference>
<dbReference type="SFLD" id="SFLDF00046">
    <property type="entry name" value="beta-phosphoglucomutase"/>
    <property type="match status" value="1"/>
</dbReference>
<evidence type="ECO:0000256" key="2">
    <source>
        <dbReference type="ARBA" id="ARBA00022553"/>
    </source>
</evidence>
<feature type="active site" description="Nucleophile" evidence="10">
    <location>
        <position position="12"/>
    </location>
</feature>
<evidence type="ECO:0000256" key="12">
    <source>
        <dbReference type="PIRSR" id="PIRSR610972-3"/>
    </source>
</evidence>
<evidence type="ECO:0000256" key="6">
    <source>
        <dbReference type="ARBA" id="ARBA00023277"/>
    </source>
</evidence>
<dbReference type="Gene3D" id="3.40.50.1000">
    <property type="entry name" value="HAD superfamily/HAD-like"/>
    <property type="match status" value="1"/>
</dbReference>
<dbReference type="Pfam" id="PF00702">
    <property type="entry name" value="Hydrolase"/>
    <property type="match status" value="1"/>
</dbReference>
<dbReference type="InterPro" id="IPR010976">
    <property type="entry name" value="B-phosphoglucomutase_hydrolase"/>
</dbReference>
<feature type="binding site" evidence="11">
    <location>
        <begin position="119"/>
        <end position="123"/>
    </location>
    <ligand>
        <name>substrate</name>
    </ligand>
</feature>
<comment type="catalytic activity">
    <reaction evidence="7">
        <text>beta-D-glucose 1-phosphate = beta-D-glucose 6-phosphate</text>
        <dbReference type="Rhea" id="RHEA:20113"/>
        <dbReference type="ChEBI" id="CHEBI:57684"/>
        <dbReference type="ChEBI" id="CHEBI:58247"/>
        <dbReference type="EC" id="5.4.2.6"/>
    </reaction>
</comment>
<sequence>MVNPTIEAVVFDLDGVITDTAHFHYLAWKQLAEELDIIIDEIFNERLKGVSRMDSLELILKEGNRQNDFTLSEKEEMAYKKNLHYCDLLKQLTPNDVLPGILELISNIKAEGIPVGLASVSKNAGTVLKALDLEGAFDYIADAAKIKKSKPDPEIFLTACKGLGASPKRSIGIEDARAGIEAINSSEMFSVGVGNTLRDANYLVGSTIHLQWKSIKEAYEICLKGSK</sequence>
<dbReference type="SUPFAM" id="SSF56784">
    <property type="entry name" value="HAD-like"/>
    <property type="match status" value="1"/>
</dbReference>
<dbReference type="InterPro" id="IPR023214">
    <property type="entry name" value="HAD_sf"/>
</dbReference>
<feature type="binding site" evidence="11">
    <location>
        <position position="55"/>
    </location>
    <ligand>
        <name>substrate</name>
    </ligand>
</feature>
<dbReference type="CDD" id="cd02598">
    <property type="entry name" value="HAD_BPGM"/>
    <property type="match status" value="1"/>
</dbReference>
<gene>
    <name evidence="14" type="primary">pgmB</name>
    <name evidence="14" type="ORF">HFZ78_06200</name>
</gene>
<feature type="binding site" evidence="11">
    <location>
        <position position="81"/>
    </location>
    <ligand>
        <name>substrate</name>
    </ligand>
</feature>
<dbReference type="GO" id="GO:0000287">
    <property type="term" value="F:magnesium ion binding"/>
    <property type="evidence" value="ECO:0007669"/>
    <property type="project" value="InterPro"/>
</dbReference>
<evidence type="ECO:0000256" key="10">
    <source>
        <dbReference type="PIRSR" id="PIRSR610972-1"/>
    </source>
</evidence>
<keyword evidence="6" id="KW-0119">Carbohydrate metabolism</keyword>
<feature type="binding site" evidence="11">
    <location>
        <begin position="12"/>
        <end position="14"/>
    </location>
    <ligand>
        <name>substrate</name>
    </ligand>
</feature>
<evidence type="ECO:0000256" key="9">
    <source>
        <dbReference type="ARBA" id="ARBA00044991"/>
    </source>
</evidence>
<dbReference type="Gene3D" id="1.10.150.240">
    <property type="entry name" value="Putative phosphatase, domain 2"/>
    <property type="match status" value="1"/>
</dbReference>
<dbReference type="SFLD" id="SFLDS00003">
    <property type="entry name" value="Haloacid_Dehalogenase"/>
    <property type="match status" value="1"/>
</dbReference>
<feature type="binding site" evidence="12">
    <location>
        <position position="175"/>
    </location>
    <ligand>
        <name>Mg(2+)</name>
        <dbReference type="ChEBI" id="CHEBI:18420"/>
    </ligand>
</feature>
<feature type="site" description="Important for catalytic activity and assists the phosphoryl transfer reaction to Asp8 by balancing charge and orienting the reacting groups" evidence="13">
    <location>
        <position position="150"/>
    </location>
</feature>
<keyword evidence="5 14" id="KW-0413">Isomerase</keyword>
<dbReference type="EMBL" id="CP051128">
    <property type="protein sequence ID" value="QIZ06347.1"/>
    <property type="molecule type" value="Genomic_DNA"/>
</dbReference>
<comment type="similarity">
    <text evidence="1">Belongs to the HAD-like hydrolase superfamily. CbbY/CbbZ/Gph/YieH family.</text>
</comment>
<feature type="binding site" evidence="11">
    <location>
        <position position="28"/>
    </location>
    <ligand>
        <name>substrate</name>
    </ligand>
</feature>
<evidence type="ECO:0000313" key="14">
    <source>
        <dbReference type="EMBL" id="QIZ06347.1"/>
    </source>
</evidence>
<dbReference type="PANTHER" id="PTHR46193">
    <property type="entry name" value="6-PHOSPHOGLUCONATE PHOSPHATASE"/>
    <property type="match status" value="1"/>
</dbReference>
<evidence type="ECO:0000256" key="3">
    <source>
        <dbReference type="ARBA" id="ARBA00022723"/>
    </source>
</evidence>
<keyword evidence="2" id="KW-0597">Phosphoprotein</keyword>
<dbReference type="EC" id="5.4.2.6" evidence="8"/>
<dbReference type="NCBIfam" id="TIGR02009">
    <property type="entry name" value="PGMB-YQAB-SF"/>
    <property type="match status" value="1"/>
</dbReference>
<evidence type="ECO:0000256" key="1">
    <source>
        <dbReference type="ARBA" id="ARBA00006171"/>
    </source>
</evidence>
<dbReference type="InterPro" id="IPR006439">
    <property type="entry name" value="HAD-SF_hydro_IA"/>
</dbReference>
<evidence type="ECO:0000256" key="7">
    <source>
        <dbReference type="ARBA" id="ARBA00044926"/>
    </source>
</evidence>
<dbReference type="NCBIfam" id="TIGR01990">
    <property type="entry name" value="bPGM"/>
    <property type="match status" value="1"/>
</dbReference>
<proteinExistence type="inferred from homology"/>
<feature type="active site" description="Proton donor/acceptor" evidence="10">
    <location>
        <position position="14"/>
    </location>
</feature>
<dbReference type="SFLD" id="SFLDG01135">
    <property type="entry name" value="C1.5.6:_HAD__Beta-PGM__Phospha"/>
    <property type="match status" value="1"/>
</dbReference>
<feature type="binding site" evidence="11">
    <location>
        <begin position="47"/>
        <end position="52"/>
    </location>
    <ligand>
        <name>substrate</name>
    </ligand>
</feature>
<reference evidence="14 15" key="1">
    <citation type="submission" date="2020-04" db="EMBL/GenBank/DDBJ databases">
        <title>Genome-Wide Identification of 5-Methylcytosine Sites in Bacterial Genomes By High-Throughput Sequencing of MspJI Restriction Fragments.</title>
        <authorList>
            <person name="Wu V."/>
        </authorList>
    </citation>
    <scope>NUCLEOTIDE SEQUENCE [LARGE SCALE GENOMIC DNA]</scope>
    <source>
        <strain evidence="14 15">S2</strain>
    </source>
</reference>
<feature type="binding site" evidence="11">
    <location>
        <position position="150"/>
    </location>
    <ligand>
        <name>substrate</name>
    </ligand>
</feature>
<feature type="site" description="Important for catalytic activity and assists the phosphoryl transfer reaction to Asp8 by balancing charge and orienting the reacting groups" evidence="13">
    <location>
        <position position="119"/>
    </location>
</feature>
<accession>A0A6H1NYS3</accession>
<dbReference type="PRINTS" id="PR00413">
    <property type="entry name" value="HADHALOGNASE"/>
</dbReference>
<protein>
    <recommendedName>
        <fullName evidence="9">Beta-phosphoglucomutase</fullName>
        <ecNumber evidence="8">5.4.2.6</ecNumber>
    </recommendedName>
</protein>
<keyword evidence="4 12" id="KW-0460">Magnesium</keyword>
<dbReference type="SFLD" id="SFLDG01129">
    <property type="entry name" value="C1.5:_HAD__Beta-PGM__Phosphata"/>
    <property type="match status" value="1"/>
</dbReference>
<organism evidence="14 15">
    <name type="scientific">Priestia megaterium</name>
    <name type="common">Bacillus megaterium</name>
    <dbReference type="NCBI Taxonomy" id="1404"/>
    <lineage>
        <taxon>Bacteria</taxon>
        <taxon>Bacillati</taxon>
        <taxon>Bacillota</taxon>
        <taxon>Bacilli</taxon>
        <taxon>Bacillales</taxon>
        <taxon>Bacillaceae</taxon>
        <taxon>Priestia</taxon>
    </lineage>
</organism>
<dbReference type="Proteomes" id="UP000501868">
    <property type="component" value="Chromosome"/>
</dbReference>
<dbReference type="InterPro" id="IPR051600">
    <property type="entry name" value="Beta-PGM-like"/>
</dbReference>
<evidence type="ECO:0000256" key="4">
    <source>
        <dbReference type="ARBA" id="ARBA00022842"/>
    </source>
</evidence>
<dbReference type="InterPro" id="IPR023198">
    <property type="entry name" value="PGP-like_dom2"/>
</dbReference>